<dbReference type="Proteomes" id="UP001066276">
    <property type="component" value="Chromosome 8"/>
</dbReference>
<keyword evidence="7" id="KW-0472">Membrane</keyword>
<name>A0AAV7NX27_PLEWA</name>
<keyword evidence="12" id="KW-1185">Reference proteome</keyword>
<comment type="caution">
    <text evidence="11">The sequence shown here is derived from an EMBL/GenBank/DDBJ whole genome shotgun (WGS) entry which is preliminary data.</text>
</comment>
<dbReference type="AlphaFoldDB" id="A0AAV7NX27"/>
<reference evidence="11" key="1">
    <citation type="journal article" date="2022" name="bioRxiv">
        <title>Sequencing and chromosome-scale assembly of the giantPleurodeles waltlgenome.</title>
        <authorList>
            <person name="Brown T."/>
            <person name="Elewa A."/>
            <person name="Iarovenko S."/>
            <person name="Subramanian E."/>
            <person name="Araus A.J."/>
            <person name="Petzold A."/>
            <person name="Susuki M."/>
            <person name="Suzuki K.-i.T."/>
            <person name="Hayashi T."/>
            <person name="Toyoda A."/>
            <person name="Oliveira C."/>
            <person name="Osipova E."/>
            <person name="Leigh N.D."/>
            <person name="Simon A."/>
            <person name="Yun M.H."/>
        </authorList>
    </citation>
    <scope>NUCLEOTIDE SEQUENCE</scope>
    <source>
        <strain evidence="11">20211129_DDA</strain>
        <tissue evidence="11">Liver</tissue>
    </source>
</reference>
<keyword evidence="8" id="KW-0675">Receptor</keyword>
<evidence type="ECO:0000256" key="4">
    <source>
        <dbReference type="ARBA" id="ARBA00022692"/>
    </source>
</evidence>
<gene>
    <name evidence="11" type="ORF">NDU88_008616</name>
</gene>
<proteinExistence type="inferred from homology"/>
<comment type="similarity">
    <text evidence="2">Belongs to the G-protein coupled receptor 1 family.</text>
</comment>
<evidence type="ECO:0000256" key="10">
    <source>
        <dbReference type="SAM" id="MobiDB-lite"/>
    </source>
</evidence>
<keyword evidence="5" id="KW-1133">Transmembrane helix</keyword>
<evidence type="ECO:0000256" key="6">
    <source>
        <dbReference type="ARBA" id="ARBA00023040"/>
    </source>
</evidence>
<accession>A0AAV7NX27</accession>
<dbReference type="PANTHER" id="PTHR48018">
    <property type="entry name" value="OLFACTORY RECEPTOR"/>
    <property type="match status" value="1"/>
</dbReference>
<dbReference type="GO" id="GO:0005886">
    <property type="term" value="C:plasma membrane"/>
    <property type="evidence" value="ECO:0007669"/>
    <property type="project" value="UniProtKB-SubCell"/>
</dbReference>
<evidence type="ECO:0000256" key="2">
    <source>
        <dbReference type="ARBA" id="ARBA00010663"/>
    </source>
</evidence>
<evidence type="ECO:0000256" key="5">
    <source>
        <dbReference type="ARBA" id="ARBA00022989"/>
    </source>
</evidence>
<evidence type="ECO:0000256" key="9">
    <source>
        <dbReference type="ARBA" id="ARBA00023224"/>
    </source>
</evidence>
<organism evidence="11 12">
    <name type="scientific">Pleurodeles waltl</name>
    <name type="common">Iberian ribbed newt</name>
    <dbReference type="NCBI Taxonomy" id="8319"/>
    <lineage>
        <taxon>Eukaryota</taxon>
        <taxon>Metazoa</taxon>
        <taxon>Chordata</taxon>
        <taxon>Craniata</taxon>
        <taxon>Vertebrata</taxon>
        <taxon>Euteleostomi</taxon>
        <taxon>Amphibia</taxon>
        <taxon>Batrachia</taxon>
        <taxon>Caudata</taxon>
        <taxon>Salamandroidea</taxon>
        <taxon>Salamandridae</taxon>
        <taxon>Pleurodelinae</taxon>
        <taxon>Pleurodeles</taxon>
    </lineage>
</organism>
<dbReference type="EMBL" id="JANPWB010000012">
    <property type="protein sequence ID" value="KAJ1120451.1"/>
    <property type="molecule type" value="Genomic_DNA"/>
</dbReference>
<evidence type="ECO:0000256" key="1">
    <source>
        <dbReference type="ARBA" id="ARBA00004651"/>
    </source>
</evidence>
<evidence type="ECO:0000256" key="7">
    <source>
        <dbReference type="ARBA" id="ARBA00023136"/>
    </source>
</evidence>
<keyword evidence="6" id="KW-0297">G-protein coupled receptor</keyword>
<dbReference type="FunFam" id="1.10.1220.70:FF:000001">
    <property type="entry name" value="Olfactory receptor"/>
    <property type="match status" value="1"/>
</dbReference>
<feature type="region of interest" description="Disordered" evidence="10">
    <location>
        <begin position="107"/>
        <end position="173"/>
    </location>
</feature>
<keyword evidence="3" id="KW-1003">Cell membrane</keyword>
<sequence>MLVYIRPMKQTSTAQYKVLSVFYTMVPPLLNPFIYSLRNKEVQSALRKATCVATCQDKTRAIERRLLEPGPRVQAFGDRETTQLESGRRLTTGDMWETGVRPARSGMVEPRAWSAGSPRPRLSRPRAGASAASQRTNSRVSMFPWGGFPDLGRKRKDGRRKGGGVVLGDADGE</sequence>
<evidence type="ECO:0000313" key="12">
    <source>
        <dbReference type="Proteomes" id="UP001066276"/>
    </source>
</evidence>
<evidence type="ECO:0000313" key="11">
    <source>
        <dbReference type="EMBL" id="KAJ1120451.1"/>
    </source>
</evidence>
<dbReference type="Gene3D" id="1.10.1220.70">
    <property type="match status" value="1"/>
</dbReference>
<feature type="compositionally biased region" description="Polar residues" evidence="10">
    <location>
        <begin position="131"/>
        <end position="140"/>
    </location>
</feature>
<dbReference type="SUPFAM" id="SSF81321">
    <property type="entry name" value="Family A G protein-coupled receptor-like"/>
    <property type="match status" value="1"/>
</dbReference>
<evidence type="ECO:0000256" key="3">
    <source>
        <dbReference type="ARBA" id="ARBA00022475"/>
    </source>
</evidence>
<keyword evidence="9" id="KW-0807">Transducer</keyword>
<dbReference type="GO" id="GO:0004930">
    <property type="term" value="F:G protein-coupled receptor activity"/>
    <property type="evidence" value="ECO:0007669"/>
    <property type="project" value="UniProtKB-KW"/>
</dbReference>
<keyword evidence="4" id="KW-0812">Transmembrane</keyword>
<feature type="compositionally biased region" description="Basic residues" evidence="10">
    <location>
        <begin position="153"/>
        <end position="162"/>
    </location>
</feature>
<comment type="subcellular location">
    <subcellularLocation>
        <location evidence="1">Cell membrane</location>
        <topology evidence="1">Multi-pass membrane protein</topology>
    </subcellularLocation>
</comment>
<protein>
    <submittedName>
        <fullName evidence="11">Uncharacterized protein</fullName>
    </submittedName>
</protein>
<evidence type="ECO:0000256" key="8">
    <source>
        <dbReference type="ARBA" id="ARBA00023170"/>
    </source>
</evidence>